<sequence length="221" mass="25528">MQDKGFSLEDYLKLTDSLALMKNQAINFNPKHNDKYKELVSELENAPNNTLKGKKFEKLVDFIVSNIPIFKTYKNIRTATNEIDILIELDDIGKKMLRDGMLGLKSDVLLIECKNYSGKIDVTWVGKFCNLISNSQSRVGILVSNKGFKGRHNWDSAKGLVRKFYYSKERLDEKKFVLDITLDELKKVTIEYNLIELVESKIKAIENDTKFEHFLTKHPAE</sequence>
<comment type="caution">
    <text evidence="2">The sequence shown here is derived from an EMBL/GenBank/DDBJ whole genome shotgun (WGS) entry which is preliminary data.</text>
</comment>
<keyword evidence="2" id="KW-0255">Endonuclease</keyword>
<name>A0ABS2FJK4_9CLOT</name>
<dbReference type="Pfam" id="PF04471">
    <property type="entry name" value="Mrr_cat"/>
    <property type="match status" value="1"/>
</dbReference>
<evidence type="ECO:0000313" key="2">
    <source>
        <dbReference type="EMBL" id="MBM6820684.1"/>
    </source>
</evidence>
<evidence type="ECO:0000259" key="1">
    <source>
        <dbReference type="Pfam" id="PF04471"/>
    </source>
</evidence>
<proteinExistence type="predicted"/>
<dbReference type="Proteomes" id="UP000767334">
    <property type="component" value="Unassembled WGS sequence"/>
</dbReference>
<evidence type="ECO:0000313" key="3">
    <source>
        <dbReference type="Proteomes" id="UP000767334"/>
    </source>
</evidence>
<dbReference type="RefSeq" id="WP_204572672.1">
    <property type="nucleotide sequence ID" value="NZ_JACJLL010000146.1"/>
</dbReference>
<keyword evidence="2" id="KW-0378">Hydrolase</keyword>
<keyword evidence="2" id="KW-0540">Nuclease</keyword>
<gene>
    <name evidence="2" type="ORF">H6A19_15310</name>
</gene>
<keyword evidence="3" id="KW-1185">Reference proteome</keyword>
<dbReference type="InterPro" id="IPR007560">
    <property type="entry name" value="Restrct_endonuc_IV_Mrr"/>
</dbReference>
<dbReference type="GO" id="GO:0004519">
    <property type="term" value="F:endonuclease activity"/>
    <property type="evidence" value="ECO:0007669"/>
    <property type="project" value="UniProtKB-KW"/>
</dbReference>
<organism evidence="2 3">
    <name type="scientific">Clostridium saudiense</name>
    <dbReference type="NCBI Taxonomy" id="1414720"/>
    <lineage>
        <taxon>Bacteria</taxon>
        <taxon>Bacillati</taxon>
        <taxon>Bacillota</taxon>
        <taxon>Clostridia</taxon>
        <taxon>Eubacteriales</taxon>
        <taxon>Clostridiaceae</taxon>
        <taxon>Clostridium</taxon>
    </lineage>
</organism>
<dbReference type="EMBL" id="JACJLL010000146">
    <property type="protein sequence ID" value="MBM6820684.1"/>
    <property type="molecule type" value="Genomic_DNA"/>
</dbReference>
<feature type="domain" description="Restriction endonuclease type IV Mrr" evidence="1">
    <location>
        <begin position="50"/>
        <end position="149"/>
    </location>
</feature>
<accession>A0ABS2FJK4</accession>
<reference evidence="2 3" key="1">
    <citation type="journal article" date="2021" name="Sci. Rep.">
        <title>The distribution of antibiotic resistance genes in chicken gut microbiota commensals.</title>
        <authorList>
            <person name="Juricova H."/>
            <person name="Matiasovicova J."/>
            <person name="Kubasova T."/>
            <person name="Cejkova D."/>
            <person name="Rychlik I."/>
        </authorList>
    </citation>
    <scope>NUCLEOTIDE SEQUENCE [LARGE SCALE GENOMIC DNA]</scope>
    <source>
        <strain evidence="2 3">An435</strain>
    </source>
</reference>
<protein>
    <submittedName>
        <fullName evidence="2">Restriction endonuclease</fullName>
    </submittedName>
</protein>